<dbReference type="AlphaFoldDB" id="A0A7G9ZD95"/>
<proteinExistence type="predicted"/>
<dbReference type="Pfam" id="PF13620">
    <property type="entry name" value="CarboxypepD_reg"/>
    <property type="match status" value="1"/>
</dbReference>
<reference evidence="1" key="1">
    <citation type="submission" date="2020-06" db="EMBL/GenBank/DDBJ databases">
        <title>Unique genomic features of the anaerobic methanotrophic archaea.</title>
        <authorList>
            <person name="Chadwick G.L."/>
            <person name="Skennerton C.T."/>
            <person name="Laso-Perez R."/>
            <person name="Leu A.O."/>
            <person name="Speth D.R."/>
            <person name="Yu H."/>
            <person name="Morgan-Lang C."/>
            <person name="Hatzenpichler R."/>
            <person name="Goudeau D."/>
            <person name="Malmstrom R."/>
            <person name="Brazelton W.J."/>
            <person name="Woyke T."/>
            <person name="Hallam S.J."/>
            <person name="Tyson G.W."/>
            <person name="Wegener G."/>
            <person name="Boetius A."/>
            <person name="Orphan V."/>
        </authorList>
    </citation>
    <scope>NUCLEOTIDE SEQUENCE</scope>
</reference>
<evidence type="ECO:0000313" key="1">
    <source>
        <dbReference type="EMBL" id="QNO58229.1"/>
    </source>
</evidence>
<organism evidence="1">
    <name type="scientific">Candidatus Methanophaga sp. ANME-1 ERB7</name>
    <dbReference type="NCBI Taxonomy" id="2759913"/>
    <lineage>
        <taxon>Archaea</taxon>
        <taxon>Methanobacteriati</taxon>
        <taxon>Methanobacteriota</taxon>
        <taxon>Stenosarchaea group</taxon>
        <taxon>Methanomicrobia</taxon>
        <taxon>Candidatus Methanophagales</taxon>
        <taxon>Candidatus Methanophagaceae</taxon>
        <taxon>Candidatus Methanophaga</taxon>
    </lineage>
</organism>
<name>A0A7G9ZD95_9EURY</name>
<gene>
    <name evidence="1" type="ORF">DKLEMCON_00011</name>
</gene>
<dbReference type="EMBL" id="MT631717">
    <property type="protein sequence ID" value="QNO58229.1"/>
    <property type="molecule type" value="Genomic_DNA"/>
</dbReference>
<dbReference type="Gene3D" id="2.60.40.1120">
    <property type="entry name" value="Carboxypeptidase-like, regulatory domain"/>
    <property type="match status" value="1"/>
</dbReference>
<dbReference type="InterPro" id="IPR008969">
    <property type="entry name" value="CarboxyPept-like_regulatory"/>
</dbReference>
<dbReference type="SUPFAM" id="SSF49464">
    <property type="entry name" value="Carboxypeptidase regulatory domain-like"/>
    <property type="match status" value="2"/>
</dbReference>
<sequence>MVATTSRLIGAVCDAGGNTVEGALVYIRAGANLSYETRSGEDGNYTIAFIGMEFDTPTQDMNTTYTYSVTDGELPCVRTDSGAITLHAGRTLTKDFALTGLQFGTNLKLKPLLPLRESYNFSVNESPSIAYEFAGAKSVGKAYRFYPEGVMFEVPIQITLPLDCTEVEGELFVIARDESGNITFIVPEKVDGDSKAVTFCTSHFSVFEPYEFPTGYPHADVIGNLYLDGNYDESPTTVYFDFFCANTKSNESANFVVPVDGITSYRVLPPIPDYLFGTYVYRPLVGCSDNFLFSSPHPYPSVIVSEVRATYTQDLPVVATTSRLTGTVRDADGDPVEGARIEIHAGEGLYYVTRSRGDGSYTEDFIGLVFDTPTSNMKSTFPYSVTEGEPPCDKNDYGEVTLEAGKTITKNIIVTAKGDIGGSVTDKAGEPVSGAKIEVIDSAGNKDSTTTDSSGSYTLNKIAEGKAEVKATCENGEDTQTKIVDVNCIEGLMVDFVLDCKEPGNYNGYYRCFYEVGDLYGDKCTEKYRSYRLSHKSIIEFYCT</sequence>
<protein>
    <submittedName>
        <fullName evidence="1">Uncharacterized protein</fullName>
    </submittedName>
</protein>
<accession>A0A7G9ZD95</accession>